<reference evidence="7 8" key="1">
    <citation type="journal article" date="2011" name="Science">
        <title>Comparative functional genomics of the fission yeasts.</title>
        <authorList>
            <person name="Rhind N."/>
            <person name="Chen Z."/>
            <person name="Yassour M."/>
            <person name="Thompson D.A."/>
            <person name="Haas B.J."/>
            <person name="Habib N."/>
            <person name="Wapinski I."/>
            <person name="Roy S."/>
            <person name="Lin M.F."/>
            <person name="Heiman D.I."/>
            <person name="Young S.K."/>
            <person name="Furuya K."/>
            <person name="Guo Y."/>
            <person name="Pidoux A."/>
            <person name="Chen H.M."/>
            <person name="Robbertse B."/>
            <person name="Goldberg J.M."/>
            <person name="Aoki K."/>
            <person name="Bayne E.H."/>
            <person name="Berlin A.M."/>
            <person name="Desjardins C.A."/>
            <person name="Dobbs E."/>
            <person name="Dukaj L."/>
            <person name="Fan L."/>
            <person name="FitzGerald M.G."/>
            <person name="French C."/>
            <person name="Gujja S."/>
            <person name="Hansen K."/>
            <person name="Keifenheim D."/>
            <person name="Levin J.Z."/>
            <person name="Mosher R.A."/>
            <person name="Mueller C.A."/>
            <person name="Pfiffner J."/>
            <person name="Priest M."/>
            <person name="Russ C."/>
            <person name="Smialowska A."/>
            <person name="Swoboda P."/>
            <person name="Sykes S.M."/>
            <person name="Vaughn M."/>
            <person name="Vengrova S."/>
            <person name="Yoder R."/>
            <person name="Zeng Q."/>
            <person name="Allshire R."/>
            <person name="Baulcombe D."/>
            <person name="Birren B.W."/>
            <person name="Brown W."/>
            <person name="Ekwall K."/>
            <person name="Kellis M."/>
            <person name="Leatherwood J."/>
            <person name="Levin H."/>
            <person name="Margalit H."/>
            <person name="Martienssen R."/>
            <person name="Nieduszynski C.A."/>
            <person name="Spatafora J.W."/>
            <person name="Friedman N."/>
            <person name="Dalgaard J.Z."/>
            <person name="Baumann P."/>
            <person name="Niki H."/>
            <person name="Regev A."/>
            <person name="Nusbaum C."/>
        </authorList>
    </citation>
    <scope>NUCLEOTIDE SEQUENCE [LARGE SCALE GENOMIC DNA]</scope>
    <source>
        <strain evidence="8">OY26 / ATCC MYA-4695 / CBS 11777 / NBRC 106824 / NRRL Y48691</strain>
    </source>
</reference>
<dbReference type="InterPro" id="IPR051645">
    <property type="entry name" value="PER33/POM33_regulator"/>
</dbReference>
<dbReference type="eggNOG" id="KOG4002">
    <property type="taxonomic scope" value="Eukaryota"/>
</dbReference>
<keyword evidence="8" id="KW-1185">Reference proteome</keyword>
<name>S9W2B3_SCHCR</name>
<dbReference type="GO" id="GO:1990809">
    <property type="term" value="P:endoplasmic reticulum tubular network membrane organization"/>
    <property type="evidence" value="ECO:0007669"/>
    <property type="project" value="EnsemblFungi"/>
</dbReference>
<comment type="similarity">
    <text evidence="2">Belongs to the PER33/POM33 family.</text>
</comment>
<organism evidence="7 8">
    <name type="scientific">Schizosaccharomyces cryophilus (strain OY26 / ATCC MYA-4695 / CBS 11777 / NBRC 106824 / NRRL Y48691)</name>
    <name type="common">Fission yeast</name>
    <dbReference type="NCBI Taxonomy" id="653667"/>
    <lineage>
        <taxon>Eukaryota</taxon>
        <taxon>Fungi</taxon>
        <taxon>Dikarya</taxon>
        <taxon>Ascomycota</taxon>
        <taxon>Taphrinomycotina</taxon>
        <taxon>Schizosaccharomycetes</taxon>
        <taxon>Schizosaccharomycetales</taxon>
        <taxon>Schizosaccharomycetaceae</taxon>
        <taxon>Schizosaccharomyces</taxon>
    </lineage>
</organism>
<evidence type="ECO:0000313" key="7">
    <source>
        <dbReference type="EMBL" id="EPY52519.1"/>
    </source>
</evidence>
<dbReference type="AlphaFoldDB" id="S9W2B3"/>
<dbReference type="GeneID" id="25036167"/>
<evidence type="ECO:0000256" key="2">
    <source>
        <dbReference type="ARBA" id="ARBA00007322"/>
    </source>
</evidence>
<gene>
    <name evidence="7" type="ORF">SPOG_01841</name>
</gene>
<feature type="transmembrane region" description="Helical" evidence="6">
    <location>
        <begin position="54"/>
        <end position="74"/>
    </location>
</feature>
<dbReference type="RefSeq" id="XP_013022399.1">
    <property type="nucleotide sequence ID" value="XM_013166945.1"/>
</dbReference>
<evidence type="ECO:0000256" key="3">
    <source>
        <dbReference type="ARBA" id="ARBA00022692"/>
    </source>
</evidence>
<dbReference type="OMA" id="NVQYLIM"/>
<keyword evidence="4 6" id="KW-1133">Transmembrane helix</keyword>
<dbReference type="PANTHER" id="PTHR12703:SF4">
    <property type="entry name" value="TRANSMEMBRANE PROTEIN 33"/>
    <property type="match status" value="1"/>
</dbReference>
<dbReference type="STRING" id="653667.S9W2B3"/>
<evidence type="ECO:0000256" key="6">
    <source>
        <dbReference type="SAM" id="Phobius"/>
    </source>
</evidence>
<accession>S9W2B3</accession>
<protein>
    <submittedName>
        <fullName evidence="7">Eukaryotic protein</fullName>
    </submittedName>
</protein>
<feature type="transmembrane region" description="Helical" evidence="6">
    <location>
        <begin position="24"/>
        <end position="42"/>
    </location>
</feature>
<dbReference type="OrthoDB" id="5581259at2759"/>
<evidence type="ECO:0000256" key="4">
    <source>
        <dbReference type="ARBA" id="ARBA00022989"/>
    </source>
</evidence>
<sequence>MPPKAPPTKPLSERLLPLVKNTQFFWFLGQFSVALFSSIYTLQVVPFRQGSSFIFKNAIAGAILAYSIVLYKVYSPNIASRSSWNVHFLRRLMTDDNALYFFLALSLLINRPVLFALAPYAIYATFHISTYMRSNLLPVLSPSITSSTEPKNQLYKLSQLLNKYTRTQFQPAMKLVANIETFLFFRYFFGFFLRKNTFSQFIFYAFFLRMRYNSSHFTRASIRDIGLRMDRVVADNRIPPQVRNAWFQLKHYLSRFGNVPVAQASASSGRPASAST</sequence>
<dbReference type="HOGENOM" id="CLU_065417_1_0_1"/>
<dbReference type="GO" id="GO:0140480">
    <property type="term" value="P:mitotic spindle pole body insertion into the nuclear envelope"/>
    <property type="evidence" value="ECO:0007669"/>
    <property type="project" value="EnsemblFungi"/>
</dbReference>
<evidence type="ECO:0000313" key="8">
    <source>
        <dbReference type="Proteomes" id="UP000015464"/>
    </source>
</evidence>
<comment type="subcellular location">
    <subcellularLocation>
        <location evidence="1">Membrane</location>
        <topology evidence="1">Multi-pass membrane protein</topology>
    </subcellularLocation>
</comment>
<dbReference type="GO" id="GO:0032541">
    <property type="term" value="C:cortical endoplasmic reticulum"/>
    <property type="evidence" value="ECO:0007669"/>
    <property type="project" value="EnsemblFungi"/>
</dbReference>
<feature type="transmembrane region" description="Helical" evidence="6">
    <location>
        <begin position="175"/>
        <end position="193"/>
    </location>
</feature>
<dbReference type="EMBL" id="KE546989">
    <property type="protein sequence ID" value="EPY52519.1"/>
    <property type="molecule type" value="Genomic_DNA"/>
</dbReference>
<dbReference type="GO" id="GO:0032153">
    <property type="term" value="C:cell division site"/>
    <property type="evidence" value="ECO:0007669"/>
    <property type="project" value="EnsemblFungi"/>
</dbReference>
<proteinExistence type="inferred from homology"/>
<dbReference type="Proteomes" id="UP000015464">
    <property type="component" value="Unassembled WGS sequence"/>
</dbReference>
<evidence type="ECO:0000256" key="1">
    <source>
        <dbReference type="ARBA" id="ARBA00004141"/>
    </source>
</evidence>
<dbReference type="GO" id="GO:0031965">
    <property type="term" value="C:nuclear membrane"/>
    <property type="evidence" value="ECO:0007669"/>
    <property type="project" value="EnsemblFungi"/>
</dbReference>
<feature type="transmembrane region" description="Helical" evidence="6">
    <location>
        <begin position="98"/>
        <end position="123"/>
    </location>
</feature>
<dbReference type="Pfam" id="PF03661">
    <property type="entry name" value="TMEM33_Pom33"/>
    <property type="match status" value="1"/>
</dbReference>
<keyword evidence="5 6" id="KW-0472">Membrane</keyword>
<dbReference type="GO" id="GO:0071763">
    <property type="term" value="P:nuclear membrane organization"/>
    <property type="evidence" value="ECO:0007669"/>
    <property type="project" value="EnsemblFungi"/>
</dbReference>
<dbReference type="InterPro" id="IPR005344">
    <property type="entry name" value="TMEM33/Pom33"/>
</dbReference>
<dbReference type="PANTHER" id="PTHR12703">
    <property type="entry name" value="TRANSMEMBRANE PROTEIN 33"/>
    <property type="match status" value="1"/>
</dbReference>
<evidence type="ECO:0000256" key="5">
    <source>
        <dbReference type="ARBA" id="ARBA00023136"/>
    </source>
</evidence>
<keyword evidence="3 6" id="KW-0812">Transmembrane</keyword>